<dbReference type="OrthoDB" id="2117718at2759"/>
<evidence type="ECO:0008006" key="5">
    <source>
        <dbReference type="Google" id="ProtNLM"/>
    </source>
</evidence>
<organism evidence="3 4">
    <name type="scientific">Collybiopsis confluens</name>
    <dbReference type="NCBI Taxonomy" id="2823264"/>
    <lineage>
        <taxon>Eukaryota</taxon>
        <taxon>Fungi</taxon>
        <taxon>Dikarya</taxon>
        <taxon>Basidiomycota</taxon>
        <taxon>Agaricomycotina</taxon>
        <taxon>Agaricomycetes</taxon>
        <taxon>Agaricomycetidae</taxon>
        <taxon>Agaricales</taxon>
        <taxon>Marasmiineae</taxon>
        <taxon>Omphalotaceae</taxon>
        <taxon>Collybiopsis</taxon>
    </lineage>
</organism>
<accession>A0A8H5I1R6</accession>
<gene>
    <name evidence="3" type="ORF">D9757_001345</name>
</gene>
<dbReference type="Pfam" id="PF04183">
    <property type="entry name" value="IucA_IucC"/>
    <property type="match status" value="1"/>
</dbReference>
<dbReference type="InterPro" id="IPR037455">
    <property type="entry name" value="LucA/IucC-like"/>
</dbReference>
<dbReference type="GO" id="GO:0016881">
    <property type="term" value="F:acid-amino acid ligase activity"/>
    <property type="evidence" value="ECO:0007669"/>
    <property type="project" value="UniProtKB-ARBA"/>
</dbReference>
<dbReference type="PANTHER" id="PTHR34384:SF5">
    <property type="entry name" value="L-2,3-DIAMINOPROPANOATE--CITRATE LIGASE"/>
    <property type="match status" value="1"/>
</dbReference>
<evidence type="ECO:0000259" key="1">
    <source>
        <dbReference type="Pfam" id="PF04183"/>
    </source>
</evidence>
<dbReference type="PANTHER" id="PTHR34384">
    <property type="entry name" value="L-2,3-DIAMINOPROPANOATE--CITRATE LIGASE"/>
    <property type="match status" value="1"/>
</dbReference>
<proteinExistence type="predicted"/>
<name>A0A8H5I1R6_9AGAR</name>
<dbReference type="Gene3D" id="1.10.510.40">
    <property type="match status" value="1"/>
</dbReference>
<dbReference type="AlphaFoldDB" id="A0A8H5I1R6"/>
<protein>
    <recommendedName>
        <fullName evidence="5">IucC family-domain-containing protein</fullName>
    </recommendedName>
</protein>
<evidence type="ECO:0000313" key="3">
    <source>
        <dbReference type="EMBL" id="KAF5393180.1"/>
    </source>
</evidence>
<sequence>MVPSEFFQLAPASRAAHAISSRLLSCLITEALLRAFYLRIPSNVPSPAAGIMVVLSTSLISEKPLITRDLVASDIYAIVPLYHEPVLKEDSAHHRHGCPIALVDPLDMFPQIYELTDRTSLRPGSHPDNKFHETVFSVLVPPPWKLDSNAILCPVEDPILLWSRFAHELVLPNAQRSSIQDELASSLHWQNVAYEDLPTCPTLQSPPIEWEQSLIEGHPTHPMHRARMLPFDKETYDWKHPRIRFVQVPRTSLSILGEFESLAKRFASSVAESVGVELPPNDESLAIMPVHEIQLDTILAKFSDARAVDPRISTVASAQSSTRTVLVPELPGMSLKLSVGVKISSALRTISHYTADFGPRFSNIVIPRLSINTNLLAIEREPASAVYRGVAPDLAKHFTAVLRETYKPNADESLVVCAALLETGHVGVPAGVSAVEHAFGLDTAEKRAEFLDDYLRTACEALIPPLVYDGVAFEAHAQNMLLRSDVATGQIKGFVIRDLGGLRIHPPTLIKSTGVDFQFLDGHCIATETVEETYPKFYHTFIHNHVQRLIRLLGMHYDGSGWEILRRHLKNTIPAEHALNKLWLDPATSSVVPGKCLLRMRLQQTYRDYVFTPFPNMIHYGAKYGKSPQ</sequence>
<dbReference type="EMBL" id="JAACJN010000003">
    <property type="protein sequence ID" value="KAF5393180.1"/>
    <property type="molecule type" value="Genomic_DNA"/>
</dbReference>
<dbReference type="InterPro" id="IPR007310">
    <property type="entry name" value="Aerobactin_biosyn_IucA/IucC_N"/>
</dbReference>
<dbReference type="InterPro" id="IPR022770">
    <property type="entry name" value="IucA/IucC-like_C"/>
</dbReference>
<keyword evidence="4" id="KW-1185">Reference proteome</keyword>
<dbReference type="Pfam" id="PF06276">
    <property type="entry name" value="FhuF"/>
    <property type="match status" value="1"/>
</dbReference>
<comment type="caution">
    <text evidence="3">The sequence shown here is derived from an EMBL/GenBank/DDBJ whole genome shotgun (WGS) entry which is preliminary data.</text>
</comment>
<evidence type="ECO:0000259" key="2">
    <source>
        <dbReference type="Pfam" id="PF06276"/>
    </source>
</evidence>
<feature type="domain" description="Aerobactin siderophore biosynthesis IucA/IucC-like C-terminal" evidence="2">
    <location>
        <begin position="449"/>
        <end position="605"/>
    </location>
</feature>
<evidence type="ECO:0000313" key="4">
    <source>
        <dbReference type="Proteomes" id="UP000518752"/>
    </source>
</evidence>
<dbReference type="GO" id="GO:0019290">
    <property type="term" value="P:siderophore biosynthetic process"/>
    <property type="evidence" value="ECO:0007669"/>
    <property type="project" value="InterPro"/>
</dbReference>
<dbReference type="Proteomes" id="UP000518752">
    <property type="component" value="Unassembled WGS sequence"/>
</dbReference>
<feature type="domain" description="Aerobactin siderophore biosynthesis IucA/IucC N-terminal" evidence="1">
    <location>
        <begin position="208"/>
        <end position="421"/>
    </location>
</feature>
<reference evidence="3 4" key="1">
    <citation type="journal article" date="2020" name="ISME J.">
        <title>Uncovering the hidden diversity of litter-decomposition mechanisms in mushroom-forming fungi.</title>
        <authorList>
            <person name="Floudas D."/>
            <person name="Bentzer J."/>
            <person name="Ahren D."/>
            <person name="Johansson T."/>
            <person name="Persson P."/>
            <person name="Tunlid A."/>
        </authorList>
    </citation>
    <scope>NUCLEOTIDE SEQUENCE [LARGE SCALE GENOMIC DNA]</scope>
    <source>
        <strain evidence="3 4">CBS 406.79</strain>
    </source>
</reference>